<evidence type="ECO:0000313" key="5">
    <source>
        <dbReference type="EMBL" id="ENN78230.1"/>
    </source>
</evidence>
<dbReference type="SUPFAM" id="SSF52540">
    <property type="entry name" value="P-loop containing nucleoside triphosphate hydrolases"/>
    <property type="match status" value="1"/>
</dbReference>
<dbReference type="EMBL" id="KB740923">
    <property type="protein sequence ID" value="ENN78230.1"/>
    <property type="molecule type" value="Genomic_DNA"/>
</dbReference>
<dbReference type="GO" id="GO:0007033">
    <property type="term" value="P:vacuole organization"/>
    <property type="evidence" value="ECO:0007669"/>
    <property type="project" value="TreeGrafter"/>
</dbReference>
<dbReference type="GO" id="GO:0016887">
    <property type="term" value="F:ATP hydrolysis activity"/>
    <property type="evidence" value="ECO:0007669"/>
    <property type="project" value="InterPro"/>
</dbReference>
<dbReference type="GO" id="GO:0005524">
    <property type="term" value="F:ATP binding"/>
    <property type="evidence" value="ECO:0007669"/>
    <property type="project" value="UniProtKB-KW"/>
</dbReference>
<name>N6U954_DENPD</name>
<protein>
    <submittedName>
        <fullName evidence="5">Uncharacterized protein</fullName>
    </submittedName>
</protein>
<dbReference type="Gene3D" id="3.40.50.300">
    <property type="entry name" value="P-loop containing nucleotide triphosphate hydrolases"/>
    <property type="match status" value="1"/>
</dbReference>
<dbReference type="GO" id="GO:0016197">
    <property type="term" value="P:endosomal transport"/>
    <property type="evidence" value="ECO:0007669"/>
    <property type="project" value="TreeGrafter"/>
</dbReference>
<proteinExistence type="inferred from homology"/>
<evidence type="ECO:0000256" key="4">
    <source>
        <dbReference type="RuleBase" id="RU003651"/>
    </source>
</evidence>
<feature type="non-terminal residue" evidence="5">
    <location>
        <position position="1"/>
    </location>
</feature>
<evidence type="ECO:0000256" key="2">
    <source>
        <dbReference type="ARBA" id="ARBA00022741"/>
    </source>
</evidence>
<dbReference type="Pfam" id="PF09336">
    <property type="entry name" value="Vps4_C"/>
    <property type="match status" value="1"/>
</dbReference>
<dbReference type="InterPro" id="IPR050304">
    <property type="entry name" value="MT-severing_AAA_ATPase"/>
</dbReference>
<dbReference type="Pfam" id="PF00004">
    <property type="entry name" value="AAA"/>
    <property type="match status" value="1"/>
</dbReference>
<evidence type="ECO:0000256" key="3">
    <source>
        <dbReference type="ARBA" id="ARBA00022840"/>
    </source>
</evidence>
<dbReference type="InterPro" id="IPR003960">
    <property type="entry name" value="ATPase_AAA_CS"/>
</dbReference>
<dbReference type="Gene3D" id="1.10.8.60">
    <property type="match status" value="1"/>
</dbReference>
<dbReference type="InterPro" id="IPR027417">
    <property type="entry name" value="P-loop_NTPase"/>
</dbReference>
<dbReference type="AlphaFoldDB" id="N6U954"/>
<accession>N6U954</accession>
<gene>
    <name evidence="5" type="ORF">YQE_05381</name>
</gene>
<dbReference type="InterPro" id="IPR003593">
    <property type="entry name" value="AAA+_ATPase"/>
</dbReference>
<keyword evidence="2 4" id="KW-0547">Nucleotide-binding</keyword>
<dbReference type="OrthoDB" id="5334845at2759"/>
<comment type="similarity">
    <text evidence="1 4">Belongs to the AAA ATPase family.</text>
</comment>
<dbReference type="InterPro" id="IPR003959">
    <property type="entry name" value="ATPase_AAA_core"/>
</dbReference>
<organism evidence="5">
    <name type="scientific">Dendroctonus ponderosae</name>
    <name type="common">Mountain pine beetle</name>
    <dbReference type="NCBI Taxonomy" id="77166"/>
    <lineage>
        <taxon>Eukaryota</taxon>
        <taxon>Metazoa</taxon>
        <taxon>Ecdysozoa</taxon>
        <taxon>Arthropoda</taxon>
        <taxon>Hexapoda</taxon>
        <taxon>Insecta</taxon>
        <taxon>Pterygota</taxon>
        <taxon>Neoptera</taxon>
        <taxon>Endopterygota</taxon>
        <taxon>Coleoptera</taxon>
        <taxon>Polyphaga</taxon>
        <taxon>Cucujiformia</taxon>
        <taxon>Curculionidae</taxon>
        <taxon>Scolytinae</taxon>
        <taxon>Dendroctonus</taxon>
    </lineage>
</organism>
<reference evidence="5" key="1">
    <citation type="journal article" date="2013" name="Genome Biol.">
        <title>Draft genome of the mountain pine beetle, Dendroctonus ponderosae Hopkins, a major forest pest.</title>
        <authorList>
            <person name="Keeling C.I."/>
            <person name="Yuen M.M."/>
            <person name="Liao N.Y."/>
            <person name="Docking T.R."/>
            <person name="Chan S.K."/>
            <person name="Taylor G.A."/>
            <person name="Palmquist D.L."/>
            <person name="Jackman S.D."/>
            <person name="Nguyen A."/>
            <person name="Li M."/>
            <person name="Henderson H."/>
            <person name="Janes J.K."/>
            <person name="Zhao Y."/>
            <person name="Pandoh P."/>
            <person name="Moore R."/>
            <person name="Sperling F.A."/>
            <person name="Huber D.P."/>
            <person name="Birol I."/>
            <person name="Jones S.J."/>
            <person name="Bohlmann J."/>
        </authorList>
    </citation>
    <scope>NUCLEOTIDE SEQUENCE</scope>
</reference>
<dbReference type="PROSITE" id="PS00674">
    <property type="entry name" value="AAA"/>
    <property type="match status" value="1"/>
</dbReference>
<dbReference type="SMART" id="SM00382">
    <property type="entry name" value="AAA"/>
    <property type="match status" value="1"/>
</dbReference>
<dbReference type="InterPro" id="IPR015415">
    <property type="entry name" value="Spast_Vps4_C"/>
</dbReference>
<evidence type="ECO:0000256" key="1">
    <source>
        <dbReference type="ARBA" id="ARBA00006914"/>
    </source>
</evidence>
<dbReference type="PANTHER" id="PTHR23074">
    <property type="entry name" value="AAA DOMAIN-CONTAINING"/>
    <property type="match status" value="1"/>
</dbReference>
<dbReference type="PANTHER" id="PTHR23074:SF72">
    <property type="entry name" value="VACUOLAR PROTEIN SORTING-ASSOCIATED PROTEIN 4B"/>
    <property type="match status" value="1"/>
</dbReference>
<dbReference type="HOGENOM" id="CLU_000688_21_2_1"/>
<sequence length="387" mass="43388">MQSHSHVNEQSNILDKLNLIVQALEEALKMFIKLTEKFEHFLAVIGALSMKVKTASGAFDEEPECAAPNVVKDGIESPTVGGLHEIAGLRGIKNLLHTLVILPRTQPQLFENRSKTNCILLYGPPGTGKTRLANALAAESGATFHSMSAGNFMSPNVGETERQIFQYLRANDRFAILFIDEIDGIGRRRTTGEHDYSRRIKTELMAQMTTVDRCPNVLIIAATNCPWDLDPAILRRFNKQIYVPLPNSEERLELFQLLTRNTEIIQTPQQLQELIQLCDGFSGSDISTLVHAALEIPLTELQLTTLWSKTVDGFYEPFKGFREAETNAHEFDTNVEDVCVNQLRSLPAFSVRARPVSVADFIDAAEQVHKTVTYEELAKYEAFKQPK</sequence>
<keyword evidence="3 4" id="KW-0067">ATP-binding</keyword>
<dbReference type="OMA" id="HEYTRRI"/>